<reference evidence="3 4" key="1">
    <citation type="journal article" date="2018" name="Nat. Biotechnol.">
        <title>A standardized bacterial taxonomy based on genome phylogeny substantially revises the tree of life.</title>
        <authorList>
            <person name="Parks D.H."/>
            <person name="Chuvochina M."/>
            <person name="Waite D.W."/>
            <person name="Rinke C."/>
            <person name="Skarshewski A."/>
            <person name="Chaumeil P.A."/>
            <person name="Hugenholtz P."/>
        </authorList>
    </citation>
    <scope>NUCLEOTIDE SEQUENCE [LARGE SCALE GENOMIC DNA]</scope>
    <source>
        <strain evidence="3">UBA11306</strain>
    </source>
</reference>
<keyword evidence="1" id="KW-1133">Transmembrane helix</keyword>
<dbReference type="AlphaFoldDB" id="A0A3D4S5T8"/>
<dbReference type="PIRSF" id="PIRSF019083">
    <property type="entry name" value="UCP019083_VanZ"/>
    <property type="match status" value="1"/>
</dbReference>
<name>A0A3D4S5T8_9ENTE</name>
<evidence type="ECO:0000259" key="2">
    <source>
        <dbReference type="Pfam" id="PF04892"/>
    </source>
</evidence>
<keyword evidence="1" id="KW-0472">Membrane</keyword>
<evidence type="ECO:0000256" key="1">
    <source>
        <dbReference type="SAM" id="Phobius"/>
    </source>
</evidence>
<accession>A0A3D4S5T8</accession>
<evidence type="ECO:0000313" key="4">
    <source>
        <dbReference type="Proteomes" id="UP000262195"/>
    </source>
</evidence>
<feature type="transmembrane region" description="Helical" evidence="1">
    <location>
        <begin position="137"/>
        <end position="160"/>
    </location>
</feature>
<feature type="transmembrane region" description="Helical" evidence="1">
    <location>
        <begin position="6"/>
        <end position="23"/>
    </location>
</feature>
<dbReference type="STRING" id="1121105.GCA_000421665_01799"/>
<feature type="transmembrane region" description="Helical" evidence="1">
    <location>
        <begin position="108"/>
        <end position="125"/>
    </location>
</feature>
<dbReference type="Pfam" id="PF04892">
    <property type="entry name" value="VanZ"/>
    <property type="match status" value="1"/>
</dbReference>
<proteinExistence type="predicted"/>
<dbReference type="InterPro" id="IPR016747">
    <property type="entry name" value="Phosphotransbutyrylase"/>
</dbReference>
<dbReference type="EMBL" id="DQHO01000034">
    <property type="protein sequence ID" value="HCS94090.1"/>
    <property type="molecule type" value="Genomic_DNA"/>
</dbReference>
<feature type="transmembrane region" description="Helical" evidence="1">
    <location>
        <begin position="74"/>
        <end position="96"/>
    </location>
</feature>
<gene>
    <name evidence="3" type="ORF">DIW15_05225</name>
</gene>
<keyword evidence="1" id="KW-0812">Transmembrane</keyword>
<protein>
    <submittedName>
        <fullName evidence="3">VanZ family protein</fullName>
    </submittedName>
</protein>
<feature type="domain" description="VanZ-like" evidence="2">
    <location>
        <begin position="13"/>
        <end position="160"/>
    </location>
</feature>
<dbReference type="Proteomes" id="UP000262195">
    <property type="component" value="Unassembled WGS sequence"/>
</dbReference>
<evidence type="ECO:0000313" key="3">
    <source>
        <dbReference type="EMBL" id="HCS94090.1"/>
    </source>
</evidence>
<organism evidence="3 4">
    <name type="scientific">Bavariicoccus seileri</name>
    <dbReference type="NCBI Taxonomy" id="549685"/>
    <lineage>
        <taxon>Bacteria</taxon>
        <taxon>Bacillati</taxon>
        <taxon>Bacillota</taxon>
        <taxon>Bacilli</taxon>
        <taxon>Lactobacillales</taxon>
        <taxon>Enterococcaceae</taxon>
        <taxon>Bavariicoccus</taxon>
    </lineage>
</organism>
<dbReference type="NCBIfam" id="NF037970">
    <property type="entry name" value="vanZ_1"/>
    <property type="match status" value="1"/>
</dbReference>
<dbReference type="InterPro" id="IPR006976">
    <property type="entry name" value="VanZ-like"/>
</dbReference>
<sequence length="169" mass="19133">MSKKYRGPVCISVALVIMVIVFISSSMTYKEQSLVPVFSHFSGFFDWIGSLPLINKIRFQYGNVMVSFEEGERIAAVEFFIRKGAHFLTFFMIGFFWCRGLILSKTKIWLSVLVSIIIGVSYAGFDEFHQGITGGRTPLMLDVILDSFGAIVGVTVAYLIHHSKRRLKF</sequence>
<comment type="caution">
    <text evidence="3">The sequence shown here is derived from an EMBL/GenBank/DDBJ whole genome shotgun (WGS) entry which is preliminary data.</text>
</comment>